<reference evidence="5 6" key="1">
    <citation type="submission" date="2024-09" db="EMBL/GenBank/DDBJ databases">
        <authorList>
            <person name="Sun Q."/>
            <person name="Mori K."/>
        </authorList>
    </citation>
    <scope>NUCLEOTIDE SEQUENCE [LARGE SCALE GENOMIC DNA]</scope>
    <source>
        <strain evidence="5 6">CCM 8545</strain>
    </source>
</reference>
<dbReference type="EMBL" id="JBHLXE010000097">
    <property type="protein sequence ID" value="MFC0180258.1"/>
    <property type="molecule type" value="Genomic_DNA"/>
</dbReference>
<comment type="caution">
    <text evidence="5">The sequence shown here is derived from an EMBL/GenBank/DDBJ whole genome shotgun (WGS) entry which is preliminary data.</text>
</comment>
<proteinExistence type="inferred from homology"/>
<evidence type="ECO:0000313" key="6">
    <source>
        <dbReference type="Proteomes" id="UP001589758"/>
    </source>
</evidence>
<gene>
    <name evidence="5" type="ORF">ACFFIT_09240</name>
</gene>
<dbReference type="PANTHER" id="PTHR35936:SF17">
    <property type="entry name" value="ARGININE-BINDING EXTRACELLULAR PROTEIN ARTP"/>
    <property type="match status" value="1"/>
</dbReference>
<feature type="signal peptide" evidence="3">
    <location>
        <begin position="1"/>
        <end position="21"/>
    </location>
</feature>
<name>A0ABV6CB94_9GAMM</name>
<dbReference type="SUPFAM" id="SSF53850">
    <property type="entry name" value="Periplasmic binding protein-like II"/>
    <property type="match status" value="1"/>
</dbReference>
<dbReference type="Gene3D" id="3.40.190.10">
    <property type="entry name" value="Periplasmic binding protein-like II"/>
    <property type="match status" value="2"/>
</dbReference>
<evidence type="ECO:0000259" key="4">
    <source>
        <dbReference type="SMART" id="SM00062"/>
    </source>
</evidence>
<comment type="similarity">
    <text evidence="1">Belongs to the bacterial solute-binding protein 3 family.</text>
</comment>
<protein>
    <submittedName>
        <fullName evidence="5">ABC transporter substrate-binding protein</fullName>
    </submittedName>
</protein>
<dbReference type="Proteomes" id="UP001589758">
    <property type="component" value="Unassembled WGS sequence"/>
</dbReference>
<evidence type="ECO:0000256" key="3">
    <source>
        <dbReference type="SAM" id="SignalP"/>
    </source>
</evidence>
<dbReference type="PANTHER" id="PTHR35936">
    <property type="entry name" value="MEMBRANE-BOUND LYTIC MUREIN TRANSGLYCOSYLASE F"/>
    <property type="match status" value="1"/>
</dbReference>
<evidence type="ECO:0000313" key="5">
    <source>
        <dbReference type="EMBL" id="MFC0180258.1"/>
    </source>
</evidence>
<keyword evidence="2 3" id="KW-0732">Signal</keyword>
<evidence type="ECO:0000256" key="1">
    <source>
        <dbReference type="ARBA" id="ARBA00010333"/>
    </source>
</evidence>
<organism evidence="5 6">
    <name type="scientific">Thorsellia kenyensis</name>
    <dbReference type="NCBI Taxonomy" id="1549888"/>
    <lineage>
        <taxon>Bacteria</taxon>
        <taxon>Pseudomonadati</taxon>
        <taxon>Pseudomonadota</taxon>
        <taxon>Gammaproteobacteria</taxon>
        <taxon>Enterobacterales</taxon>
        <taxon>Thorselliaceae</taxon>
        <taxon>Thorsellia</taxon>
    </lineage>
</organism>
<dbReference type="Pfam" id="PF00497">
    <property type="entry name" value="SBP_bac_3"/>
    <property type="match status" value="1"/>
</dbReference>
<keyword evidence="6" id="KW-1185">Reference proteome</keyword>
<accession>A0ABV6CB94</accession>
<feature type="chain" id="PRO_5046044342" evidence="3">
    <location>
        <begin position="22"/>
        <end position="308"/>
    </location>
</feature>
<dbReference type="CDD" id="cd01004">
    <property type="entry name" value="PBP2_MidA_like"/>
    <property type="match status" value="1"/>
</dbReference>
<dbReference type="SMART" id="SM00062">
    <property type="entry name" value="PBPb"/>
    <property type="match status" value="1"/>
</dbReference>
<dbReference type="RefSeq" id="WP_385877372.1">
    <property type="nucleotide sequence ID" value="NZ_JBHLXE010000097.1"/>
</dbReference>
<evidence type="ECO:0000256" key="2">
    <source>
        <dbReference type="ARBA" id="ARBA00022729"/>
    </source>
</evidence>
<sequence length="308" mass="33575">MQKKRVYSLLFSLIFTMSVSANTTANTNTNHLTSAEITTVINPDAIKLIPQNYTFVNEGKLTIAIPGLNAPPLYMFAEDNKTLLGSEIDLAKLIAASLGKELEVVVTSWEDWPLGIQSGKYDAAIANITVTKERKEKFDFATYRQDTLGFYVKNESSITAIQEAKDIAGLKIIVGAGTNQEAILLAWDKENQQKGLEPFVPFYSRDDAAMTLALLSGRADAYFGPYVTGAYKAKQTGKTRLVGQIEGGWPKTANIAITLKKGTKLVNAIQASINGLISDGTYHQVLAKWNESLEAITYSEINPPGLGD</sequence>
<feature type="domain" description="Solute-binding protein family 3/N-terminal" evidence="4">
    <location>
        <begin position="60"/>
        <end position="293"/>
    </location>
</feature>
<dbReference type="InterPro" id="IPR001638">
    <property type="entry name" value="Solute-binding_3/MltF_N"/>
</dbReference>